<evidence type="ECO:0000313" key="5">
    <source>
        <dbReference type="EMBL" id="KPJ48506.1"/>
    </source>
</evidence>
<sequence>MKRRERARPTFEDPDAEFIARVARGDHDAFERLVLKYQHSVLNIIYRYVGNSSEAEDIAQEVFLRLWRNAKDFEGRS</sequence>
<dbReference type="GO" id="GO:0006352">
    <property type="term" value="P:DNA-templated transcription initiation"/>
    <property type="evidence" value="ECO:0007669"/>
    <property type="project" value="InterPro"/>
</dbReference>
<dbReference type="InterPro" id="IPR039425">
    <property type="entry name" value="RNA_pol_sigma-70-like"/>
</dbReference>
<dbReference type="Gene3D" id="1.10.1740.10">
    <property type="match status" value="1"/>
</dbReference>
<dbReference type="PANTHER" id="PTHR43133">
    <property type="entry name" value="RNA POLYMERASE ECF-TYPE SIGMA FACTO"/>
    <property type="match status" value="1"/>
</dbReference>
<evidence type="ECO:0000259" key="4">
    <source>
        <dbReference type="Pfam" id="PF04542"/>
    </source>
</evidence>
<protein>
    <recommendedName>
        <fullName evidence="4">RNA polymerase sigma-70 region 2 domain-containing protein</fullName>
    </recommendedName>
</protein>
<keyword evidence="1" id="KW-0805">Transcription regulation</keyword>
<evidence type="ECO:0000256" key="3">
    <source>
        <dbReference type="ARBA" id="ARBA00023163"/>
    </source>
</evidence>
<dbReference type="PANTHER" id="PTHR43133:SF53">
    <property type="entry name" value="ECF RNA POLYMERASE SIGMA-E FACTOR"/>
    <property type="match status" value="1"/>
</dbReference>
<feature type="non-terminal residue" evidence="5">
    <location>
        <position position="77"/>
    </location>
</feature>
<dbReference type="InterPro" id="IPR013325">
    <property type="entry name" value="RNA_pol_sigma_r2"/>
</dbReference>
<proteinExistence type="predicted"/>
<dbReference type="Pfam" id="PF04542">
    <property type="entry name" value="Sigma70_r2"/>
    <property type="match status" value="1"/>
</dbReference>
<dbReference type="GO" id="GO:0016987">
    <property type="term" value="F:sigma factor activity"/>
    <property type="evidence" value="ECO:0007669"/>
    <property type="project" value="UniProtKB-KW"/>
</dbReference>
<keyword evidence="2" id="KW-0731">Sigma factor</keyword>
<organism evidence="5 6">
    <name type="scientific">candidate division TA06 bacterium DG_26</name>
    <dbReference type="NCBI Taxonomy" id="1703771"/>
    <lineage>
        <taxon>Bacteria</taxon>
        <taxon>Bacteria division TA06</taxon>
    </lineage>
</organism>
<comment type="caution">
    <text evidence="5">The sequence shown here is derived from an EMBL/GenBank/DDBJ whole genome shotgun (WGS) entry which is preliminary data.</text>
</comment>
<evidence type="ECO:0000256" key="2">
    <source>
        <dbReference type="ARBA" id="ARBA00023082"/>
    </source>
</evidence>
<keyword evidence="3" id="KW-0804">Transcription</keyword>
<evidence type="ECO:0000313" key="6">
    <source>
        <dbReference type="Proteomes" id="UP000051124"/>
    </source>
</evidence>
<dbReference type="SUPFAM" id="SSF88946">
    <property type="entry name" value="Sigma2 domain of RNA polymerase sigma factors"/>
    <property type="match status" value="1"/>
</dbReference>
<accession>A0A0S7WEC9</accession>
<dbReference type="InterPro" id="IPR007627">
    <property type="entry name" value="RNA_pol_sigma70_r2"/>
</dbReference>
<gene>
    <name evidence="5" type="ORF">AMJ40_07330</name>
</gene>
<name>A0A0S7WEC9_UNCT6</name>
<dbReference type="EMBL" id="LIZT01000113">
    <property type="protein sequence ID" value="KPJ48506.1"/>
    <property type="molecule type" value="Genomic_DNA"/>
</dbReference>
<feature type="domain" description="RNA polymerase sigma-70 region 2" evidence="4">
    <location>
        <begin position="33"/>
        <end position="76"/>
    </location>
</feature>
<dbReference type="Proteomes" id="UP000051124">
    <property type="component" value="Unassembled WGS sequence"/>
</dbReference>
<dbReference type="AlphaFoldDB" id="A0A0S7WEC9"/>
<evidence type="ECO:0000256" key="1">
    <source>
        <dbReference type="ARBA" id="ARBA00023015"/>
    </source>
</evidence>
<reference evidence="5 6" key="1">
    <citation type="journal article" date="2015" name="Microbiome">
        <title>Genomic resolution of linkages in carbon, nitrogen, and sulfur cycling among widespread estuary sediment bacteria.</title>
        <authorList>
            <person name="Baker B.J."/>
            <person name="Lazar C.S."/>
            <person name="Teske A.P."/>
            <person name="Dick G.J."/>
        </authorList>
    </citation>
    <scope>NUCLEOTIDE SEQUENCE [LARGE SCALE GENOMIC DNA]</scope>
    <source>
        <strain evidence="5">DG_26</strain>
    </source>
</reference>